<evidence type="ECO:0000256" key="1">
    <source>
        <dbReference type="ARBA" id="ARBA00022737"/>
    </source>
</evidence>
<name>A0A078AH69_STYLE</name>
<dbReference type="Gene3D" id="2.20.110.10">
    <property type="entry name" value="Histone H3 K4-specific methyltransferase SET7/9 N-terminal domain"/>
    <property type="match status" value="4"/>
</dbReference>
<dbReference type="Proteomes" id="UP000039865">
    <property type="component" value="Unassembled WGS sequence"/>
</dbReference>
<proteinExistence type="predicted"/>
<keyword evidence="1" id="KW-0677">Repeat</keyword>
<dbReference type="InterPro" id="IPR003409">
    <property type="entry name" value="MORN"/>
</dbReference>
<evidence type="ECO:0000313" key="2">
    <source>
        <dbReference type="EMBL" id="CDW81630.1"/>
    </source>
</evidence>
<dbReference type="AlphaFoldDB" id="A0A078AH69"/>
<evidence type="ECO:0008006" key="4">
    <source>
        <dbReference type="Google" id="ProtNLM"/>
    </source>
</evidence>
<dbReference type="OrthoDB" id="282259at2759"/>
<keyword evidence="3" id="KW-1185">Reference proteome</keyword>
<dbReference type="PANTHER" id="PTHR43215">
    <property type="entry name" value="RADIAL SPOKE HEAD 1 HOMOLOG"/>
    <property type="match status" value="1"/>
</dbReference>
<evidence type="ECO:0000313" key="3">
    <source>
        <dbReference type="Proteomes" id="UP000039865"/>
    </source>
</evidence>
<dbReference type="PROSITE" id="PS50096">
    <property type="entry name" value="IQ"/>
    <property type="match status" value="1"/>
</dbReference>
<dbReference type="EMBL" id="CCKQ01010131">
    <property type="protein sequence ID" value="CDW81630.1"/>
    <property type="molecule type" value="Genomic_DNA"/>
</dbReference>
<dbReference type="SUPFAM" id="SSF82185">
    <property type="entry name" value="Histone H3 K4-specific methyltransferase SET7/9 N-terminal domain"/>
    <property type="match status" value="2"/>
</dbReference>
<organism evidence="2 3">
    <name type="scientific">Stylonychia lemnae</name>
    <name type="common">Ciliate</name>
    <dbReference type="NCBI Taxonomy" id="5949"/>
    <lineage>
        <taxon>Eukaryota</taxon>
        <taxon>Sar</taxon>
        <taxon>Alveolata</taxon>
        <taxon>Ciliophora</taxon>
        <taxon>Intramacronucleata</taxon>
        <taxon>Spirotrichea</taxon>
        <taxon>Stichotrichia</taxon>
        <taxon>Sporadotrichida</taxon>
        <taxon>Oxytrichidae</taxon>
        <taxon>Stylonychinae</taxon>
        <taxon>Stylonychia</taxon>
    </lineage>
</organism>
<protein>
    <recommendedName>
        <fullName evidence="4">Morn repeat protein</fullName>
    </recommendedName>
</protein>
<accession>A0A078AH69</accession>
<dbReference type="InParanoid" id="A0A078AH69"/>
<sequence>MSHSQMTLQTWNNDTIDTFQLTQQIKNLNQNYGHPLIEQDHIQKIIRLQSLVRAFIAKRNYQVQKFMKQSITLNTRYFTLSEAQETITKCNFNNKVYIILAKLQIIQKRVRKVPYVYKSTGSVYDGEWLGNFRDGFGIMTWIDGAQYIGNWSYNKACGKGQFIHAEGDIYDGEWYADKAQGYGVYKHVNGALYQGQWKEDLQHGHGYEKWVDGSSYLGGYVDGFKQGIGFYKWNDGSDYEGEWHQNKINGGTYTWLDGRRYEGQWSNNNMHGIGYYRWGDGRTYEGEYKDDKKHGFGIYQWSDGRIYMGYWQNGKQHGLGTFKTQTDPQLKFGLWEDGKRIQWFEDEITIKELMNKQYDYSELYTLASSIEVGFLIVYSSYSRLRNYLLQHLSPQKIFVKDRISLSRG</sequence>
<dbReference type="PANTHER" id="PTHR43215:SF14">
    <property type="entry name" value="RADIAL SPOKE HEAD 1 HOMOLOG"/>
    <property type="match status" value="1"/>
</dbReference>
<dbReference type="Pfam" id="PF02493">
    <property type="entry name" value="MORN"/>
    <property type="match status" value="9"/>
</dbReference>
<dbReference type="SMART" id="SM00698">
    <property type="entry name" value="MORN"/>
    <property type="match status" value="9"/>
</dbReference>
<reference evidence="2 3" key="1">
    <citation type="submission" date="2014-06" db="EMBL/GenBank/DDBJ databases">
        <authorList>
            <person name="Swart Estienne"/>
        </authorList>
    </citation>
    <scope>NUCLEOTIDE SEQUENCE [LARGE SCALE GENOMIC DNA]</scope>
    <source>
        <strain evidence="2 3">130c</strain>
    </source>
</reference>
<gene>
    <name evidence="2" type="primary">Contig17259.g18382</name>
    <name evidence="2" type="ORF">STYLEM_10653</name>
</gene>